<dbReference type="Proteomes" id="UP000002218">
    <property type="component" value="Chromosome"/>
</dbReference>
<evidence type="ECO:0000256" key="2">
    <source>
        <dbReference type="SAM" id="Phobius"/>
    </source>
</evidence>
<name>C8XHJ0_NAKMY</name>
<reference evidence="4" key="1">
    <citation type="submission" date="2009-09" db="EMBL/GenBank/DDBJ databases">
        <title>The complete genome of Nakamurella multipartita DSM 44233.</title>
        <authorList>
            <consortium name="US DOE Joint Genome Institute (JGI-PGF)"/>
            <person name="Lucas S."/>
            <person name="Copeland A."/>
            <person name="Lapidus A."/>
            <person name="Glavina del Rio T."/>
            <person name="Dalin E."/>
            <person name="Tice H."/>
            <person name="Bruce D."/>
            <person name="Goodwin L."/>
            <person name="Pitluck S."/>
            <person name="Kyrpides N."/>
            <person name="Mavromatis K."/>
            <person name="Ivanova N."/>
            <person name="Ovchinnikova G."/>
            <person name="Sims D."/>
            <person name="Meincke L."/>
            <person name="Brettin T."/>
            <person name="Detter J.C."/>
            <person name="Han C."/>
            <person name="Larimer F."/>
            <person name="Land M."/>
            <person name="Hauser L."/>
            <person name="Markowitz V."/>
            <person name="Cheng J.-F."/>
            <person name="Hugenholtz P."/>
            <person name="Woyke T."/>
            <person name="Wu D."/>
            <person name="Klenk H.-P."/>
            <person name="Eisen J.A."/>
        </authorList>
    </citation>
    <scope>NUCLEOTIDE SEQUENCE [LARGE SCALE GENOMIC DNA]</scope>
    <source>
        <strain evidence="4">ATCC 700099 / DSM 44233 / CIP 104796 / JCM 9543 / NBRC 105858 / Y-104</strain>
    </source>
</reference>
<dbReference type="InParanoid" id="C8XHJ0"/>
<dbReference type="HOGENOM" id="CLU_690432_0_0_11"/>
<evidence type="ECO:0008006" key="5">
    <source>
        <dbReference type="Google" id="ProtNLM"/>
    </source>
</evidence>
<sequence>MTSRHGSGSGGARIAPWIIVAVVSVVVIAGAVTAYVFITRDNKAAATCTSQVVLEVVAAPGAAPAIEAAAAAFDATNPVARSACVTTDVTAAPGSQTASDLADGWTAQPSQGPALWFPDSAADLATLETQDSAMTAGRNPAPMAASPVVLAVRSTDAAAVTAANLQWKDLITAAGPTGSVTLPDGGKLILALPDPTTNRATSDALQSVLAGTTSATIDPSVVAANAPALAGLAAGGPAVPPATTLDALADLQAGNAGFAAVPIVASEFAQLAEQNPGLTTVSLGGPTGGDQIFGVPITASWVNPTMDDAASAFLAYLRGPAGAQVLTDQDLAAASAVSLADAGASVDAALASAIGSPGATGAAPTADGTAPATATPGPSGAPTSGASTPTTTTTTTTGS</sequence>
<accession>C8XHJ0</accession>
<dbReference type="EMBL" id="CP001737">
    <property type="protein sequence ID" value="ACV80293.1"/>
    <property type="molecule type" value="Genomic_DNA"/>
</dbReference>
<reference evidence="3 4" key="2">
    <citation type="journal article" date="2010" name="Stand. Genomic Sci.">
        <title>Complete genome sequence of Nakamurella multipartita type strain (Y-104).</title>
        <authorList>
            <person name="Tice H."/>
            <person name="Mayilraj S."/>
            <person name="Sims D."/>
            <person name="Lapidus A."/>
            <person name="Nolan M."/>
            <person name="Lucas S."/>
            <person name="Glavina Del Rio T."/>
            <person name="Copeland A."/>
            <person name="Cheng J.F."/>
            <person name="Meincke L."/>
            <person name="Bruce D."/>
            <person name="Goodwin L."/>
            <person name="Pitluck S."/>
            <person name="Ivanova N."/>
            <person name="Mavromatis K."/>
            <person name="Ovchinnikova G."/>
            <person name="Pati A."/>
            <person name="Chen A."/>
            <person name="Palaniappan K."/>
            <person name="Land M."/>
            <person name="Hauser L."/>
            <person name="Chang Y.J."/>
            <person name="Jeffries C.D."/>
            <person name="Detter J.C."/>
            <person name="Brettin T."/>
            <person name="Rohde M."/>
            <person name="Goker M."/>
            <person name="Bristow J."/>
            <person name="Eisen J.A."/>
            <person name="Markowitz V."/>
            <person name="Hugenholtz P."/>
            <person name="Kyrpides N.C."/>
            <person name="Klenk H.P."/>
            <person name="Chen F."/>
        </authorList>
    </citation>
    <scope>NUCLEOTIDE SEQUENCE [LARGE SCALE GENOMIC DNA]</scope>
    <source>
        <strain evidence="4">ATCC 700099 / DSM 44233 / CIP 104796 / JCM 9543 / NBRC 105858 / Y-104</strain>
    </source>
</reference>
<dbReference type="KEGG" id="nml:Namu_4001"/>
<dbReference type="OrthoDB" id="5171781at2"/>
<proteinExistence type="predicted"/>
<gene>
    <name evidence="3" type="ordered locus">Namu_4001</name>
</gene>
<dbReference type="SUPFAM" id="SSF53850">
    <property type="entry name" value="Periplasmic binding protein-like II"/>
    <property type="match status" value="1"/>
</dbReference>
<keyword evidence="4" id="KW-1185">Reference proteome</keyword>
<evidence type="ECO:0000313" key="4">
    <source>
        <dbReference type="Proteomes" id="UP000002218"/>
    </source>
</evidence>
<dbReference type="eggNOG" id="COG2304">
    <property type="taxonomic scope" value="Bacteria"/>
</dbReference>
<keyword evidence="2" id="KW-0472">Membrane</keyword>
<dbReference type="AlphaFoldDB" id="C8XHJ0"/>
<organism evidence="3 4">
    <name type="scientific">Nakamurella multipartita (strain ATCC 700099 / DSM 44233 / CIP 104796 / JCM 9543 / NBRC 105858 / Y-104)</name>
    <name type="common">Microsphaera multipartita</name>
    <dbReference type="NCBI Taxonomy" id="479431"/>
    <lineage>
        <taxon>Bacteria</taxon>
        <taxon>Bacillati</taxon>
        <taxon>Actinomycetota</taxon>
        <taxon>Actinomycetes</taxon>
        <taxon>Nakamurellales</taxon>
        <taxon>Nakamurellaceae</taxon>
        <taxon>Nakamurella</taxon>
    </lineage>
</organism>
<feature type="transmembrane region" description="Helical" evidence="2">
    <location>
        <begin position="14"/>
        <end position="38"/>
    </location>
</feature>
<protein>
    <recommendedName>
        <fullName evidence="5">Extracellular solute-binding protein family 1</fullName>
    </recommendedName>
</protein>
<keyword evidence="2" id="KW-1133">Transmembrane helix</keyword>
<dbReference type="RefSeq" id="WP_015749118.1">
    <property type="nucleotide sequence ID" value="NC_013235.1"/>
</dbReference>
<keyword evidence="2" id="KW-0812">Transmembrane</keyword>
<dbReference type="STRING" id="479431.Namu_4001"/>
<evidence type="ECO:0000313" key="3">
    <source>
        <dbReference type="EMBL" id="ACV80293.1"/>
    </source>
</evidence>
<evidence type="ECO:0000256" key="1">
    <source>
        <dbReference type="SAM" id="MobiDB-lite"/>
    </source>
</evidence>
<feature type="region of interest" description="Disordered" evidence="1">
    <location>
        <begin position="357"/>
        <end position="399"/>
    </location>
</feature>